<evidence type="ECO:0000256" key="1">
    <source>
        <dbReference type="SAM" id="MobiDB-lite"/>
    </source>
</evidence>
<evidence type="ECO:0000313" key="2">
    <source>
        <dbReference type="EMBL" id="EID76957.1"/>
    </source>
</evidence>
<protein>
    <submittedName>
        <fullName evidence="2">Uncharacterized protein</fullName>
    </submittedName>
</protein>
<evidence type="ECO:0000313" key="3">
    <source>
        <dbReference type="Proteomes" id="UP000006447"/>
    </source>
</evidence>
<dbReference type="EMBL" id="AJJH01000141">
    <property type="protein sequence ID" value="EID76957.1"/>
    <property type="molecule type" value="Genomic_DNA"/>
</dbReference>
<dbReference type="AlphaFoldDB" id="I0WKP1"/>
<dbReference type="Proteomes" id="UP000006447">
    <property type="component" value="Unassembled WGS sequence"/>
</dbReference>
<reference evidence="2 3" key="1">
    <citation type="journal article" date="2012" name="J. Bacteriol.">
        <title>Draft genome sequence of the nitrophenol-degrading actinomycete Rhodococcus imtechensis RKJ300.</title>
        <authorList>
            <person name="Vikram S."/>
            <person name="Kumar S."/>
            <person name="Subramanian S."/>
            <person name="Raghava G.P."/>
        </authorList>
    </citation>
    <scope>NUCLEOTIDE SEQUENCE [LARGE SCALE GENOMIC DNA]</scope>
    <source>
        <strain evidence="2 3">RKJ300</strain>
    </source>
</reference>
<comment type="caution">
    <text evidence="2">The sequence shown here is derived from an EMBL/GenBank/DDBJ whole genome shotgun (WGS) entry which is preliminary data.</text>
</comment>
<feature type="compositionally biased region" description="Low complexity" evidence="1">
    <location>
        <begin position="71"/>
        <end position="91"/>
    </location>
</feature>
<feature type="region of interest" description="Disordered" evidence="1">
    <location>
        <begin position="45"/>
        <end position="91"/>
    </location>
</feature>
<accession>I0WKP1</accession>
<proteinExistence type="predicted"/>
<organism evidence="2 3">
    <name type="scientific">Rhodococcus opacus RKJ300 = JCM 13270</name>
    <dbReference type="NCBI Taxonomy" id="1165867"/>
    <lineage>
        <taxon>Bacteria</taxon>
        <taxon>Bacillati</taxon>
        <taxon>Actinomycetota</taxon>
        <taxon>Actinomycetes</taxon>
        <taxon>Mycobacteriales</taxon>
        <taxon>Nocardiaceae</taxon>
        <taxon>Rhodococcus</taxon>
    </lineage>
</organism>
<name>I0WKP1_RHOOP</name>
<sequence length="91" mass="10080">MIRFCTAVYPTFGSWVCARFLFTDRALRCRELGGWRIESGIGSSRRFRSDTSGTVVRGKARSRSLRARVNSASSTIRSSSRAPSRSAARSS</sequence>
<gene>
    <name evidence="2" type="ORF">W59_25571</name>
</gene>